<evidence type="ECO:0000313" key="2">
    <source>
        <dbReference type="EMBL" id="PHM51890.1"/>
    </source>
</evidence>
<dbReference type="EMBL" id="KX517800">
    <property type="protein sequence ID" value="ARD69834.1"/>
    <property type="molecule type" value="Genomic_DNA"/>
</dbReference>
<keyword evidence="1" id="KW-0614">Plasmid</keyword>
<proteinExistence type="predicted"/>
<sequence length="203" mass="22886">MITIAQANAINGIIRGHFFWGHKSDNKVYLSDYGTASNVQKTYRNEQAREANKSIWIQRTAGFTFADKMNMLPYERAGNCGEYTEHAVNLALAMDQVSTVWTFGCSEPGGINHIFCVFNLHQAPNNITCLEEMSSDNSRPDVIVCDPWANIVCLYTDYPIRLRDKMAKWNMSGKSIKLGISSISAIAWGNRCLNAPAYFEQKR</sequence>
<protein>
    <submittedName>
        <fullName evidence="1">Uncharacterized protein</fullName>
    </submittedName>
</protein>
<reference evidence="2 3" key="2">
    <citation type="journal article" date="2017" name="Nat. Microbiol.">
        <title>Natural product diversity associated with the nematode symbionts Photorhabdus and Xenorhabdus.</title>
        <authorList>
            <person name="Tobias N.J."/>
            <person name="Wolff H."/>
            <person name="Djahanschiri B."/>
            <person name="Grundmann F."/>
            <person name="Kronenwerth M."/>
            <person name="Shi Y.M."/>
            <person name="Simonyi S."/>
            <person name="Grun P."/>
            <person name="Shapiro-Ilan D."/>
            <person name="Pidot S.J."/>
            <person name="Stinear T.P."/>
            <person name="Ebersberger I."/>
            <person name="Bode H.B."/>
        </authorList>
    </citation>
    <scope>NUCLEOTIDE SEQUENCE [LARGE SCALE GENOMIC DNA]</scope>
    <source>
        <strain evidence="2 3">DSM 17903</strain>
    </source>
</reference>
<geneLocation type="plasmid" evidence="1">
    <name>unnamed3</name>
</geneLocation>
<evidence type="ECO:0000313" key="3">
    <source>
        <dbReference type="Proteomes" id="UP000225433"/>
    </source>
</evidence>
<name>A0A1V0M4M6_XENHO</name>
<dbReference type="EMBL" id="NJAI01000012">
    <property type="protein sequence ID" value="PHM51890.1"/>
    <property type="molecule type" value="Genomic_DNA"/>
</dbReference>
<dbReference type="AlphaFoldDB" id="A0A1V0M4M6"/>
<organism evidence="1">
    <name type="scientific">Xenorhabdus hominickii</name>
    <dbReference type="NCBI Taxonomy" id="351679"/>
    <lineage>
        <taxon>Bacteria</taxon>
        <taxon>Pseudomonadati</taxon>
        <taxon>Pseudomonadota</taxon>
        <taxon>Gammaproteobacteria</taxon>
        <taxon>Enterobacterales</taxon>
        <taxon>Morganellaceae</taxon>
        <taxon>Xenorhabdus</taxon>
    </lineage>
</organism>
<evidence type="ECO:0000313" key="1">
    <source>
        <dbReference type="EMBL" id="ARD69834.1"/>
    </source>
</evidence>
<accession>A0A1V0M4M6</accession>
<reference evidence="1" key="1">
    <citation type="journal article" date="2017" name="J. Invertebr. Pathol.">
        <title>Identification and bacterial characteristics of Xenorhabdus hominickii ANU101 from an entomopathogenic nematode, Steinernema monticolum.</title>
        <authorList>
            <person name="Park Y."/>
            <person name="Kang S."/>
            <person name="Sadekuzzaman M."/>
            <person name="Kim H."/>
            <person name="Jung J.K."/>
            <person name="Kim Y."/>
        </authorList>
    </citation>
    <scope>NUCLEOTIDE SEQUENCE</scope>
    <source>
        <strain evidence="1">ANU101</strain>
        <plasmid evidence="1">unnamed3</plasmid>
    </source>
</reference>
<dbReference type="Proteomes" id="UP000225433">
    <property type="component" value="Unassembled WGS sequence"/>
</dbReference>
<gene>
    <name evidence="2" type="ORF">Xhom_04729</name>
</gene>